<evidence type="ECO:0000313" key="3">
    <source>
        <dbReference type="Proteomes" id="UP000294752"/>
    </source>
</evidence>
<proteinExistence type="predicted"/>
<dbReference type="EMBL" id="SNZV01000002">
    <property type="protein sequence ID" value="TDS16136.1"/>
    <property type="molecule type" value="Genomic_DNA"/>
</dbReference>
<sequence>MKGKTAKFAVFFLQKFFYLTKGIIFITQLINNTL</sequence>
<comment type="caution">
    <text evidence="2">The sequence shown here is derived from an EMBL/GenBank/DDBJ whole genome shotgun (WGS) entry which is preliminary data.</text>
</comment>
<gene>
    <name evidence="2" type="ORF">B0I21_102462</name>
</gene>
<name>A0A4R7DAP1_9SPHI</name>
<dbReference type="Proteomes" id="UP000294752">
    <property type="component" value="Unassembled WGS sequence"/>
</dbReference>
<keyword evidence="3" id="KW-1185">Reference proteome</keyword>
<keyword evidence="1" id="KW-0472">Membrane</keyword>
<accession>A0A4R7DAP1</accession>
<organism evidence="2 3">
    <name type="scientific">Sphingobacterium paludis</name>
    <dbReference type="NCBI Taxonomy" id="1476465"/>
    <lineage>
        <taxon>Bacteria</taxon>
        <taxon>Pseudomonadati</taxon>
        <taxon>Bacteroidota</taxon>
        <taxon>Sphingobacteriia</taxon>
        <taxon>Sphingobacteriales</taxon>
        <taxon>Sphingobacteriaceae</taxon>
        <taxon>Sphingobacterium</taxon>
    </lineage>
</organism>
<feature type="transmembrane region" description="Helical" evidence="1">
    <location>
        <begin position="12"/>
        <end position="30"/>
    </location>
</feature>
<keyword evidence="1" id="KW-0812">Transmembrane</keyword>
<evidence type="ECO:0000313" key="2">
    <source>
        <dbReference type="EMBL" id="TDS16136.1"/>
    </source>
</evidence>
<dbReference type="AlphaFoldDB" id="A0A4R7DAP1"/>
<keyword evidence="1" id="KW-1133">Transmembrane helix</keyword>
<protein>
    <submittedName>
        <fullName evidence="2">Uncharacterized protein</fullName>
    </submittedName>
</protein>
<reference evidence="2 3" key="1">
    <citation type="submission" date="2019-03" db="EMBL/GenBank/DDBJ databases">
        <title>Genomic Encyclopedia of Type Strains, Phase III (KMG-III): the genomes of soil and plant-associated and newly described type strains.</title>
        <authorList>
            <person name="Whitman W."/>
        </authorList>
    </citation>
    <scope>NUCLEOTIDE SEQUENCE [LARGE SCALE GENOMIC DNA]</scope>
    <source>
        <strain evidence="2 3">CGMCC 1.12801</strain>
    </source>
</reference>
<evidence type="ECO:0000256" key="1">
    <source>
        <dbReference type="SAM" id="Phobius"/>
    </source>
</evidence>